<accession>A0A3P6F9U7</accession>
<feature type="domain" description="Retrovirus-related Pol polyprotein from transposon TNT 1-94-like beta-barrel" evidence="1">
    <location>
        <begin position="47"/>
        <end position="114"/>
    </location>
</feature>
<name>A0A3P6F9U7_BRAOL</name>
<reference evidence="2" key="1">
    <citation type="submission" date="2018-11" db="EMBL/GenBank/DDBJ databases">
        <authorList>
            <consortium name="Genoscope - CEA"/>
            <person name="William W."/>
        </authorList>
    </citation>
    <scope>NUCLEOTIDE SEQUENCE</scope>
</reference>
<gene>
    <name evidence="2" type="ORF">BOLC8T47792H</name>
</gene>
<evidence type="ECO:0000259" key="1">
    <source>
        <dbReference type="Pfam" id="PF22936"/>
    </source>
</evidence>
<dbReference type="InterPro" id="IPR054722">
    <property type="entry name" value="PolX-like_BBD"/>
</dbReference>
<evidence type="ECO:0000313" key="2">
    <source>
        <dbReference type="EMBL" id="VDD54563.1"/>
    </source>
</evidence>
<proteinExistence type="predicted"/>
<protein>
    <recommendedName>
        <fullName evidence="1">Retrovirus-related Pol polyprotein from transposon TNT 1-94-like beta-barrel domain-containing protein</fullName>
    </recommendedName>
</protein>
<sequence>MVMKEQGTKGVDDPITKKEWDAFVKYVYALAMTRRQGAPALASKPIIIDSGASHHLISDRSLMCEVKAATWSVMIANVDRIPIEGVGNLKLFEKNSYAFYLPQFTSNLISVKRAAVDLDCKWYSDKMKWSFKT</sequence>
<dbReference type="Pfam" id="PF22936">
    <property type="entry name" value="Pol_BBD"/>
    <property type="match status" value="1"/>
</dbReference>
<dbReference type="EMBL" id="LR031879">
    <property type="protein sequence ID" value="VDD54563.1"/>
    <property type="molecule type" value="Genomic_DNA"/>
</dbReference>
<dbReference type="AlphaFoldDB" id="A0A3P6F9U7"/>
<organism evidence="2">
    <name type="scientific">Brassica oleracea</name>
    <name type="common">Wild cabbage</name>
    <dbReference type="NCBI Taxonomy" id="3712"/>
    <lineage>
        <taxon>Eukaryota</taxon>
        <taxon>Viridiplantae</taxon>
        <taxon>Streptophyta</taxon>
        <taxon>Embryophyta</taxon>
        <taxon>Tracheophyta</taxon>
        <taxon>Spermatophyta</taxon>
        <taxon>Magnoliopsida</taxon>
        <taxon>eudicotyledons</taxon>
        <taxon>Gunneridae</taxon>
        <taxon>Pentapetalae</taxon>
        <taxon>rosids</taxon>
        <taxon>malvids</taxon>
        <taxon>Brassicales</taxon>
        <taxon>Brassicaceae</taxon>
        <taxon>Brassiceae</taxon>
        <taxon>Brassica</taxon>
    </lineage>
</organism>